<dbReference type="InterPro" id="IPR052064">
    <property type="entry name" value="Mito_IMP1_subunit"/>
</dbReference>
<dbReference type="InterPro" id="IPR014124">
    <property type="entry name" value="Pept_S26A_Sod_Ni_maturase"/>
</dbReference>
<keyword evidence="6" id="KW-1185">Reference proteome</keyword>
<dbReference type="GO" id="GO:0008233">
    <property type="term" value="F:peptidase activity"/>
    <property type="evidence" value="ECO:0007669"/>
    <property type="project" value="UniProtKB-KW"/>
</dbReference>
<dbReference type="CDD" id="cd06529">
    <property type="entry name" value="S24_LexA-like"/>
    <property type="match status" value="1"/>
</dbReference>
<dbReference type="NCBIfam" id="TIGR02754">
    <property type="entry name" value="sod_Ni_protease"/>
    <property type="match status" value="1"/>
</dbReference>
<proteinExistence type="predicted"/>
<dbReference type="PANTHER" id="PTHR12383">
    <property type="entry name" value="PROTEASE FAMILY S26 MITOCHONDRIAL INNER MEMBRANE PROTEASE-RELATED"/>
    <property type="match status" value="1"/>
</dbReference>
<dbReference type="PANTHER" id="PTHR12383:SF16">
    <property type="entry name" value="MITOCHONDRIAL INNER MEMBRANE PROTEASE SUBUNIT 1"/>
    <property type="match status" value="1"/>
</dbReference>
<dbReference type="AlphaFoldDB" id="A0A5S4GK35"/>
<evidence type="ECO:0000313" key="5">
    <source>
        <dbReference type="EMBL" id="TMR32951.1"/>
    </source>
</evidence>
<evidence type="ECO:0000259" key="4">
    <source>
        <dbReference type="Pfam" id="PF00717"/>
    </source>
</evidence>
<comment type="caution">
    <text evidence="5">The sequence shown here is derived from an EMBL/GenBank/DDBJ whole genome shotgun (WGS) entry which is preliminary data.</text>
</comment>
<name>A0A5S4GK35_9ACTN</name>
<sequence length="126" mass="13932">MRIRTLFWGLAGAAAFALAGARGRVRTVEVSGEAMLPGLRPGDWLLVRTGVRPEAGDVVVARHPERRDLLIVKRADHRAGDGWWLESDNQRAPGRSDSWDFGAVPDGLVMGRVLARYWPLPVKRVP</sequence>
<gene>
    <name evidence="5" type="primary">sodX</name>
    <name evidence="5" type="ORF">ETD96_28425</name>
</gene>
<dbReference type="InterPro" id="IPR036286">
    <property type="entry name" value="LexA/Signal_pep-like_sf"/>
</dbReference>
<dbReference type="InterPro" id="IPR015927">
    <property type="entry name" value="Peptidase_S24_S26A/B/C"/>
</dbReference>
<dbReference type="GO" id="GO:0016020">
    <property type="term" value="C:membrane"/>
    <property type="evidence" value="ECO:0007669"/>
    <property type="project" value="UniProtKB-SubCell"/>
</dbReference>
<dbReference type="Gene3D" id="2.10.109.10">
    <property type="entry name" value="Umud Fragment, subunit A"/>
    <property type="match status" value="1"/>
</dbReference>
<accession>A0A5S4GK35</accession>
<reference evidence="5 6" key="1">
    <citation type="submission" date="2019-05" db="EMBL/GenBank/DDBJ databases">
        <title>Draft genome sequence of Actinomadura geliboluensis A8036.</title>
        <authorList>
            <person name="Saricaoglu S."/>
            <person name="Isik K."/>
        </authorList>
    </citation>
    <scope>NUCLEOTIDE SEQUENCE [LARGE SCALE GENOMIC DNA]</scope>
    <source>
        <strain evidence="5 6">A8036</strain>
    </source>
</reference>
<comment type="subcellular location">
    <subcellularLocation>
        <location evidence="1">Membrane</location>
    </subcellularLocation>
</comment>
<keyword evidence="2" id="KW-0378">Hydrolase</keyword>
<dbReference type="EMBL" id="VCKZ01000249">
    <property type="protein sequence ID" value="TMR32951.1"/>
    <property type="molecule type" value="Genomic_DNA"/>
</dbReference>
<organism evidence="5 6">
    <name type="scientific">Actinomadura geliboluensis</name>
    <dbReference type="NCBI Taxonomy" id="882440"/>
    <lineage>
        <taxon>Bacteria</taxon>
        <taxon>Bacillati</taxon>
        <taxon>Actinomycetota</taxon>
        <taxon>Actinomycetes</taxon>
        <taxon>Streptosporangiales</taxon>
        <taxon>Thermomonosporaceae</taxon>
        <taxon>Actinomadura</taxon>
    </lineage>
</organism>
<keyword evidence="3" id="KW-0472">Membrane</keyword>
<dbReference type="Proteomes" id="UP000305238">
    <property type="component" value="Unassembled WGS sequence"/>
</dbReference>
<dbReference type="InterPro" id="IPR039418">
    <property type="entry name" value="LexA-like"/>
</dbReference>
<dbReference type="GO" id="GO:0006508">
    <property type="term" value="P:proteolysis"/>
    <property type="evidence" value="ECO:0007669"/>
    <property type="project" value="UniProtKB-KW"/>
</dbReference>
<evidence type="ECO:0000256" key="2">
    <source>
        <dbReference type="ARBA" id="ARBA00022801"/>
    </source>
</evidence>
<keyword evidence="5" id="KW-0645">Protease</keyword>
<evidence type="ECO:0000256" key="3">
    <source>
        <dbReference type="ARBA" id="ARBA00023136"/>
    </source>
</evidence>
<dbReference type="Pfam" id="PF00717">
    <property type="entry name" value="Peptidase_S24"/>
    <property type="match status" value="1"/>
</dbReference>
<protein>
    <submittedName>
        <fullName evidence="5">Nickel-type superoxide dismutase maturation protease</fullName>
    </submittedName>
</protein>
<feature type="domain" description="Peptidase S24/S26A/S26B/S26C" evidence="4">
    <location>
        <begin position="24"/>
        <end position="93"/>
    </location>
</feature>
<evidence type="ECO:0000256" key="1">
    <source>
        <dbReference type="ARBA" id="ARBA00004370"/>
    </source>
</evidence>
<dbReference type="OrthoDB" id="1467636at2"/>
<dbReference type="RefSeq" id="WP_138639569.1">
    <property type="nucleotide sequence ID" value="NZ_VCKZ01000249.1"/>
</dbReference>
<evidence type="ECO:0000313" key="6">
    <source>
        <dbReference type="Proteomes" id="UP000305238"/>
    </source>
</evidence>
<dbReference type="SUPFAM" id="SSF51306">
    <property type="entry name" value="LexA/Signal peptidase"/>
    <property type="match status" value="1"/>
</dbReference>